<proteinExistence type="predicted"/>
<keyword evidence="7" id="KW-1185">Reference proteome</keyword>
<keyword evidence="2" id="KW-0201">Cytochrome c-type biogenesis</keyword>
<evidence type="ECO:0000259" key="5">
    <source>
        <dbReference type="PROSITE" id="PS51352"/>
    </source>
</evidence>
<dbReference type="EMBL" id="BJVS01000001">
    <property type="protein sequence ID" value="GEL52326.1"/>
    <property type="molecule type" value="Genomic_DNA"/>
</dbReference>
<dbReference type="InterPro" id="IPR050553">
    <property type="entry name" value="Thioredoxin_ResA/DsbE_sf"/>
</dbReference>
<evidence type="ECO:0000256" key="4">
    <source>
        <dbReference type="ARBA" id="ARBA00023284"/>
    </source>
</evidence>
<name>A0AAN4R066_9PROT</name>
<dbReference type="PANTHER" id="PTHR42852:SF6">
    <property type="entry name" value="THIOL:DISULFIDE INTERCHANGE PROTEIN DSBE"/>
    <property type="match status" value="1"/>
</dbReference>
<dbReference type="InterPro" id="IPR036249">
    <property type="entry name" value="Thioredoxin-like_sf"/>
</dbReference>
<comment type="caution">
    <text evidence="6">The sequence shown here is derived from an EMBL/GenBank/DDBJ whole genome shotgun (WGS) entry which is preliminary data.</text>
</comment>
<dbReference type="PROSITE" id="PS51352">
    <property type="entry name" value="THIOREDOXIN_2"/>
    <property type="match status" value="1"/>
</dbReference>
<dbReference type="GeneID" id="78227019"/>
<keyword evidence="4" id="KW-0676">Redox-active center</keyword>
<dbReference type="KEGG" id="abg:Asbog_01995"/>
<dbReference type="GO" id="GO:0030313">
    <property type="term" value="C:cell envelope"/>
    <property type="evidence" value="ECO:0007669"/>
    <property type="project" value="UniProtKB-SubCell"/>
</dbReference>
<dbReference type="GO" id="GO:0016209">
    <property type="term" value="F:antioxidant activity"/>
    <property type="evidence" value="ECO:0007669"/>
    <property type="project" value="InterPro"/>
</dbReference>
<dbReference type="Gene3D" id="3.40.30.10">
    <property type="entry name" value="Glutaredoxin"/>
    <property type="match status" value="1"/>
</dbReference>
<evidence type="ECO:0000256" key="3">
    <source>
        <dbReference type="ARBA" id="ARBA00023157"/>
    </source>
</evidence>
<feature type="domain" description="Thioredoxin" evidence="5">
    <location>
        <begin position="45"/>
        <end position="183"/>
    </location>
</feature>
<evidence type="ECO:0000256" key="1">
    <source>
        <dbReference type="ARBA" id="ARBA00004196"/>
    </source>
</evidence>
<comment type="subcellular location">
    <subcellularLocation>
        <location evidence="1">Cell envelope</location>
    </subcellularLocation>
</comment>
<protein>
    <submittedName>
        <fullName evidence="6">Thiol:disulfide interchange protein CycY</fullName>
    </submittedName>
</protein>
<sequence>MTRLTRRQMFMALPVAGATLAGLGCWKMLAAMQDGSFDPHAIRNDQASETIPDFSLPGLTGQSDGFSTAELRASPVPVLVNFFASWCIPCVAEMAALRVISRDIALWGIAYKDKPQDARRFIERDGSPYARTGLDESGMTAIDWGVTGVPESFLVMPGGHIAWHGAAALDDALFHQTILPLATQASAPSTGGGRSP</sequence>
<dbReference type="RefSeq" id="WP_062165014.1">
    <property type="nucleotide sequence ID" value="NZ_AP014690.1"/>
</dbReference>
<dbReference type="PROSITE" id="PS51257">
    <property type="entry name" value="PROKAR_LIPOPROTEIN"/>
    <property type="match status" value="1"/>
</dbReference>
<dbReference type="Proteomes" id="UP000321287">
    <property type="component" value="Unassembled WGS sequence"/>
</dbReference>
<dbReference type="GO" id="GO:0017004">
    <property type="term" value="P:cytochrome complex assembly"/>
    <property type="evidence" value="ECO:0007669"/>
    <property type="project" value="UniProtKB-KW"/>
</dbReference>
<dbReference type="AlphaFoldDB" id="A0AAN4R066"/>
<evidence type="ECO:0000313" key="6">
    <source>
        <dbReference type="EMBL" id="GEL52326.1"/>
    </source>
</evidence>
<dbReference type="PANTHER" id="PTHR42852">
    <property type="entry name" value="THIOL:DISULFIDE INTERCHANGE PROTEIN DSBE"/>
    <property type="match status" value="1"/>
</dbReference>
<dbReference type="SUPFAM" id="SSF52833">
    <property type="entry name" value="Thioredoxin-like"/>
    <property type="match status" value="1"/>
</dbReference>
<dbReference type="InterPro" id="IPR013766">
    <property type="entry name" value="Thioredoxin_domain"/>
</dbReference>
<dbReference type="InterPro" id="IPR000866">
    <property type="entry name" value="AhpC/TSA"/>
</dbReference>
<reference evidence="6 7" key="1">
    <citation type="submission" date="2019-07" db="EMBL/GenBank/DDBJ databases">
        <title>Whole genome shotgun sequence of Asaia bogorensis NBRC 16594.</title>
        <authorList>
            <person name="Hosoyama A."/>
            <person name="Uohara A."/>
            <person name="Ohji S."/>
            <person name="Ichikawa N."/>
        </authorList>
    </citation>
    <scope>NUCLEOTIDE SEQUENCE [LARGE SCALE GENOMIC DNA]</scope>
    <source>
        <strain evidence="6 7">NBRC 16594</strain>
    </source>
</reference>
<accession>A0AAN4R066</accession>
<gene>
    <name evidence="6" type="ORF">ABO01nite_03330</name>
</gene>
<dbReference type="GO" id="GO:0016491">
    <property type="term" value="F:oxidoreductase activity"/>
    <property type="evidence" value="ECO:0007669"/>
    <property type="project" value="InterPro"/>
</dbReference>
<dbReference type="Pfam" id="PF00578">
    <property type="entry name" value="AhpC-TSA"/>
    <property type="match status" value="1"/>
</dbReference>
<evidence type="ECO:0000313" key="7">
    <source>
        <dbReference type="Proteomes" id="UP000321287"/>
    </source>
</evidence>
<keyword evidence="3" id="KW-1015">Disulfide bond</keyword>
<evidence type="ECO:0000256" key="2">
    <source>
        <dbReference type="ARBA" id="ARBA00022748"/>
    </source>
</evidence>
<organism evidence="6 7">
    <name type="scientific">Asaia bogorensis NBRC 16594</name>
    <dbReference type="NCBI Taxonomy" id="1231624"/>
    <lineage>
        <taxon>Bacteria</taxon>
        <taxon>Pseudomonadati</taxon>
        <taxon>Pseudomonadota</taxon>
        <taxon>Alphaproteobacteria</taxon>
        <taxon>Acetobacterales</taxon>
        <taxon>Acetobacteraceae</taxon>
        <taxon>Asaia</taxon>
    </lineage>
</organism>